<dbReference type="OrthoDB" id="65739at2"/>
<dbReference type="PANTHER" id="PTHR23546">
    <property type="entry name" value="TRANSPORT PROTEIN"/>
    <property type="match status" value="1"/>
</dbReference>
<protein>
    <recommendedName>
        <fullName evidence="5">Major facilitator superfamily (MFS) profile domain-containing protein</fullName>
    </recommendedName>
</protein>
<evidence type="ECO:0000256" key="1">
    <source>
        <dbReference type="ARBA" id="ARBA00022692"/>
    </source>
</evidence>
<feature type="transmembrane region" description="Helical" evidence="4">
    <location>
        <begin position="315"/>
        <end position="335"/>
    </location>
</feature>
<dbReference type="PROSITE" id="PS50850">
    <property type="entry name" value="MFS"/>
    <property type="match status" value="1"/>
</dbReference>
<feature type="transmembrane region" description="Helical" evidence="4">
    <location>
        <begin position="174"/>
        <end position="192"/>
    </location>
</feature>
<feature type="transmembrane region" description="Helical" evidence="4">
    <location>
        <begin position="291"/>
        <end position="309"/>
    </location>
</feature>
<dbReference type="Pfam" id="PF07690">
    <property type="entry name" value="MFS_1"/>
    <property type="match status" value="1"/>
</dbReference>
<dbReference type="GO" id="GO:0022857">
    <property type="term" value="F:transmembrane transporter activity"/>
    <property type="evidence" value="ECO:0007669"/>
    <property type="project" value="InterPro"/>
</dbReference>
<dbReference type="EMBL" id="CP022684">
    <property type="protein sequence ID" value="AUM12554.1"/>
    <property type="molecule type" value="Genomic_DNA"/>
</dbReference>
<feature type="transmembrane region" description="Helical" evidence="4">
    <location>
        <begin position="7"/>
        <end position="29"/>
    </location>
</feature>
<feature type="transmembrane region" description="Helical" evidence="4">
    <location>
        <begin position="377"/>
        <end position="395"/>
    </location>
</feature>
<evidence type="ECO:0000256" key="4">
    <source>
        <dbReference type="SAM" id="Phobius"/>
    </source>
</evidence>
<dbReference type="InterPro" id="IPR036259">
    <property type="entry name" value="MFS_trans_sf"/>
</dbReference>
<dbReference type="PANTHER" id="PTHR23546:SF1">
    <property type="entry name" value="MEMBRANE PROTEIN"/>
    <property type="match status" value="1"/>
</dbReference>
<keyword evidence="3 4" id="KW-0472">Membrane</keyword>
<feature type="transmembrane region" description="Helical" evidence="4">
    <location>
        <begin position="224"/>
        <end position="247"/>
    </location>
</feature>
<feature type="transmembrane region" description="Helical" evidence="4">
    <location>
        <begin position="347"/>
        <end position="371"/>
    </location>
</feature>
<feature type="transmembrane region" description="Helical" evidence="4">
    <location>
        <begin position="41"/>
        <end position="61"/>
    </location>
</feature>
<evidence type="ECO:0000259" key="5">
    <source>
        <dbReference type="PROSITE" id="PS50850"/>
    </source>
</evidence>
<evidence type="ECO:0000256" key="2">
    <source>
        <dbReference type="ARBA" id="ARBA00022989"/>
    </source>
</evidence>
<evidence type="ECO:0000313" key="7">
    <source>
        <dbReference type="Proteomes" id="UP000235116"/>
    </source>
</evidence>
<dbReference type="Proteomes" id="UP000235116">
    <property type="component" value="Chromosome"/>
</dbReference>
<dbReference type="AlphaFoldDB" id="A0A2K9LP28"/>
<keyword evidence="7" id="KW-1185">Reference proteome</keyword>
<accession>A0A2K9LP28</accession>
<feature type="transmembrane region" description="Helical" evidence="4">
    <location>
        <begin position="114"/>
        <end position="132"/>
    </location>
</feature>
<evidence type="ECO:0000313" key="6">
    <source>
        <dbReference type="EMBL" id="AUM12554.1"/>
    </source>
</evidence>
<dbReference type="SUPFAM" id="SSF103473">
    <property type="entry name" value="MFS general substrate transporter"/>
    <property type="match status" value="1"/>
</dbReference>
<feature type="transmembrane region" description="Helical" evidence="4">
    <location>
        <begin position="259"/>
        <end position="284"/>
    </location>
</feature>
<name>A0A2K9LP28_9GAMM</name>
<feature type="transmembrane region" description="Helical" evidence="4">
    <location>
        <begin position="73"/>
        <end position="94"/>
    </location>
</feature>
<evidence type="ECO:0000256" key="3">
    <source>
        <dbReference type="ARBA" id="ARBA00023136"/>
    </source>
</evidence>
<dbReference type="Gene3D" id="1.20.1250.20">
    <property type="entry name" value="MFS general substrate transporter like domains"/>
    <property type="match status" value="1"/>
</dbReference>
<organism evidence="6 7">
    <name type="scientific">Ketobacter alkanivorans</name>
    <dbReference type="NCBI Taxonomy" id="1917421"/>
    <lineage>
        <taxon>Bacteria</taxon>
        <taxon>Pseudomonadati</taxon>
        <taxon>Pseudomonadota</taxon>
        <taxon>Gammaproteobacteria</taxon>
        <taxon>Pseudomonadales</taxon>
        <taxon>Ketobacteraceae</taxon>
        <taxon>Ketobacter</taxon>
    </lineage>
</organism>
<feature type="domain" description="Major facilitator superfamily (MFS) profile" evidence="5">
    <location>
        <begin position="7"/>
        <end position="399"/>
    </location>
</feature>
<feature type="transmembrane region" description="Helical" evidence="4">
    <location>
        <begin position="144"/>
        <end position="168"/>
    </location>
</feature>
<proteinExistence type="predicted"/>
<keyword evidence="1 4" id="KW-0812">Transmembrane</keyword>
<dbReference type="InterPro" id="IPR011701">
    <property type="entry name" value="MFS"/>
</dbReference>
<reference evidence="7" key="1">
    <citation type="submission" date="2017-08" db="EMBL/GenBank/DDBJ databases">
        <title>Direct submision.</title>
        <authorList>
            <person name="Kim S.-J."/>
            <person name="Rhee S.-K."/>
        </authorList>
    </citation>
    <scope>NUCLEOTIDE SEQUENCE [LARGE SCALE GENOMIC DNA]</scope>
    <source>
        <strain evidence="7">GI5</strain>
    </source>
</reference>
<sequence length="406" mass="42861">MPQLRLVQFILLFCIISIGMGQFIVFAVLAPLIRSVGLQEIHGGLIISLSSIVFALSSGVWGRVSSVQGRRKVMLIGLCGYTFGTLLFSGAFYLGLEGWMQGTLLFVALSIARMLQSTLMGATTPAATAYMADITTPEQRVKGMGLLGSGHSLGTILGPAVAAPLILLHLLAPLLAASAITLLAAAVVWKLLPRHVIAEPTKAVHVGREILSTLRSYFDPRYSATLLIGVLMFLGYAMCQQTVGYLVQDRLQISAEATATIVAHAFIYSAVFALTAQLIVVARLKLAPTRLLFLGLPLMLAGYLTLMALQSEREALIAFSFIGFGFGLALPGFSASASLSVPAEEQGAVAGVIAGAPALGFILGPTIGAVLYEFNTMAPYGAAALLNAILALAVLRRGFKKHNAKE</sequence>
<gene>
    <name evidence="6" type="ORF">Kalk_09040</name>
</gene>
<dbReference type="KEGG" id="kak:Kalk_09040"/>
<dbReference type="InterPro" id="IPR020846">
    <property type="entry name" value="MFS_dom"/>
</dbReference>
<dbReference type="RefSeq" id="WP_101893922.1">
    <property type="nucleotide sequence ID" value="NZ_CP022684.1"/>
</dbReference>
<keyword evidence="2 4" id="KW-1133">Transmembrane helix</keyword>